<keyword evidence="17" id="KW-1185">Reference proteome</keyword>
<dbReference type="InterPro" id="IPR029016">
    <property type="entry name" value="GAF-like_dom_sf"/>
</dbReference>
<evidence type="ECO:0000256" key="10">
    <source>
        <dbReference type="PROSITE-ProRule" id="PRU00169"/>
    </source>
</evidence>
<feature type="region of interest" description="Disordered" evidence="12">
    <location>
        <begin position="27"/>
        <end position="55"/>
    </location>
</feature>
<dbReference type="SMART" id="SM00448">
    <property type="entry name" value="REC"/>
    <property type="match status" value="1"/>
</dbReference>
<dbReference type="PROSITE" id="PS50110">
    <property type="entry name" value="RESPONSE_REGULATORY"/>
    <property type="match status" value="2"/>
</dbReference>
<dbReference type="EC" id="2.7.13.3" evidence="2"/>
<keyword evidence="9" id="KW-0804">Transcription</keyword>
<dbReference type="PANTHER" id="PTHR43047">
    <property type="entry name" value="TWO-COMPONENT HISTIDINE PROTEIN KINASE"/>
    <property type="match status" value="1"/>
</dbReference>
<dbReference type="InterPro" id="IPR003018">
    <property type="entry name" value="GAF"/>
</dbReference>
<dbReference type="Gene3D" id="2.60.40.10">
    <property type="entry name" value="Immunoglobulins"/>
    <property type="match status" value="1"/>
</dbReference>
<evidence type="ECO:0000256" key="4">
    <source>
        <dbReference type="ARBA" id="ARBA00022679"/>
    </source>
</evidence>
<dbReference type="Pfam" id="PF13185">
    <property type="entry name" value="GAF_2"/>
    <property type="match status" value="1"/>
</dbReference>
<evidence type="ECO:0000256" key="2">
    <source>
        <dbReference type="ARBA" id="ARBA00012438"/>
    </source>
</evidence>
<organism evidence="16 17">
    <name type="scientific">Luteitalea pratensis</name>
    <dbReference type="NCBI Taxonomy" id="1855912"/>
    <lineage>
        <taxon>Bacteria</taxon>
        <taxon>Pseudomonadati</taxon>
        <taxon>Acidobacteriota</taxon>
        <taxon>Vicinamibacteria</taxon>
        <taxon>Vicinamibacterales</taxon>
        <taxon>Vicinamibacteraceae</taxon>
        <taxon>Luteitalea</taxon>
    </lineage>
</organism>
<dbReference type="InterPro" id="IPR015943">
    <property type="entry name" value="WD40/YVTN_repeat-like_dom_sf"/>
</dbReference>
<proteinExistence type="predicted"/>
<accession>A0A143PHW7</accession>
<dbReference type="PATRIC" id="fig|1813736.3.peg.1336"/>
<dbReference type="KEGG" id="abac:LuPra_01289"/>
<dbReference type="PROSITE" id="PS50109">
    <property type="entry name" value="HIS_KIN"/>
    <property type="match status" value="1"/>
</dbReference>
<feature type="compositionally biased region" description="Low complexity" evidence="12">
    <location>
        <begin position="27"/>
        <end position="48"/>
    </location>
</feature>
<dbReference type="Proteomes" id="UP000076079">
    <property type="component" value="Chromosome"/>
</dbReference>
<dbReference type="InterPro" id="IPR011006">
    <property type="entry name" value="CheY-like_superfamily"/>
</dbReference>
<dbReference type="InterPro" id="IPR013783">
    <property type="entry name" value="Ig-like_fold"/>
</dbReference>
<dbReference type="FunFam" id="3.30.565.10:FF:000010">
    <property type="entry name" value="Sensor histidine kinase RcsC"/>
    <property type="match status" value="1"/>
</dbReference>
<feature type="chain" id="PRO_5007511365" description="histidine kinase" evidence="13">
    <location>
        <begin position="23"/>
        <end position="1521"/>
    </location>
</feature>
<dbReference type="Gene3D" id="3.40.50.2300">
    <property type="match status" value="2"/>
</dbReference>
<dbReference type="SUPFAM" id="SSF47384">
    <property type="entry name" value="Homodimeric domain of signal transducing histidine kinase"/>
    <property type="match status" value="1"/>
</dbReference>
<dbReference type="SMART" id="SM00388">
    <property type="entry name" value="HisKA"/>
    <property type="match status" value="1"/>
</dbReference>
<dbReference type="PANTHER" id="PTHR43047:SF72">
    <property type="entry name" value="OSMOSENSING HISTIDINE PROTEIN KINASE SLN1"/>
    <property type="match status" value="1"/>
</dbReference>
<reference evidence="16 17" key="1">
    <citation type="journal article" date="2016" name="Genome Announc.">
        <title>First Complete Genome Sequence of a Subdivision 6 Acidobacterium Strain.</title>
        <authorList>
            <person name="Huang S."/>
            <person name="Vieira S."/>
            <person name="Bunk B."/>
            <person name="Riedel T."/>
            <person name="Sproer C."/>
            <person name="Overmann J."/>
        </authorList>
    </citation>
    <scope>NUCLEOTIDE SEQUENCE [LARGE SCALE GENOMIC DNA]</scope>
    <source>
        <strain evidence="17">DSM 100886 HEG_-6_39</strain>
    </source>
</reference>
<dbReference type="CDD" id="cd16922">
    <property type="entry name" value="HATPase_EvgS-ArcB-TorS-like"/>
    <property type="match status" value="1"/>
</dbReference>
<evidence type="ECO:0000313" key="17">
    <source>
        <dbReference type="Proteomes" id="UP000076079"/>
    </source>
</evidence>
<feature type="modified residue" description="4-aspartylphosphate" evidence="10">
    <location>
        <position position="1374"/>
    </location>
</feature>
<dbReference type="InterPro" id="IPR003594">
    <property type="entry name" value="HATPase_dom"/>
</dbReference>
<dbReference type="InterPro" id="IPR004358">
    <property type="entry name" value="Sig_transdc_His_kin-like_C"/>
</dbReference>
<name>A0A143PHW7_LUTPR</name>
<comment type="caution">
    <text evidence="10">Lacks conserved residue(s) required for the propagation of feature annotation.</text>
</comment>
<dbReference type="SMART" id="SM00387">
    <property type="entry name" value="HATPase_c"/>
    <property type="match status" value="1"/>
</dbReference>
<evidence type="ECO:0000256" key="8">
    <source>
        <dbReference type="ARBA" id="ARBA00023125"/>
    </source>
</evidence>
<dbReference type="SUPFAM" id="SSF55781">
    <property type="entry name" value="GAF domain-like"/>
    <property type="match status" value="1"/>
</dbReference>
<dbReference type="GO" id="GO:0003677">
    <property type="term" value="F:DNA binding"/>
    <property type="evidence" value="ECO:0007669"/>
    <property type="project" value="UniProtKB-KW"/>
</dbReference>
<dbReference type="EMBL" id="CP015136">
    <property type="protein sequence ID" value="AMY08101.1"/>
    <property type="molecule type" value="Genomic_DNA"/>
</dbReference>
<evidence type="ECO:0000256" key="13">
    <source>
        <dbReference type="SAM" id="SignalP"/>
    </source>
</evidence>
<feature type="signal peptide" evidence="13">
    <location>
        <begin position="1"/>
        <end position="22"/>
    </location>
</feature>
<dbReference type="SUPFAM" id="SSF52172">
    <property type="entry name" value="CheY-like"/>
    <property type="match status" value="2"/>
</dbReference>
<keyword evidence="11" id="KW-0175">Coiled coil</keyword>
<dbReference type="Pfam" id="PF00072">
    <property type="entry name" value="Response_reg"/>
    <property type="match status" value="1"/>
</dbReference>
<dbReference type="Gene3D" id="3.30.565.10">
    <property type="entry name" value="Histidine kinase-like ATPase, C-terminal domain"/>
    <property type="match status" value="1"/>
</dbReference>
<dbReference type="InterPro" id="IPR036097">
    <property type="entry name" value="HisK_dim/P_sf"/>
</dbReference>
<dbReference type="PRINTS" id="PR00344">
    <property type="entry name" value="BCTRLSENSOR"/>
</dbReference>
<dbReference type="FunFam" id="3.40.50.2300:FF:000001">
    <property type="entry name" value="DNA-binding response regulator PhoB"/>
    <property type="match status" value="1"/>
</dbReference>
<dbReference type="Gene3D" id="3.30.450.40">
    <property type="match status" value="1"/>
</dbReference>
<keyword evidence="7" id="KW-0805">Transcription regulation</keyword>
<keyword evidence="8" id="KW-0238">DNA-binding</keyword>
<dbReference type="GO" id="GO:0009927">
    <property type="term" value="F:histidine phosphotransfer kinase activity"/>
    <property type="evidence" value="ECO:0007669"/>
    <property type="project" value="TreeGrafter"/>
</dbReference>
<gene>
    <name evidence="16" type="primary">luxQ_3</name>
    <name evidence="16" type="ORF">LuPra_01289</name>
</gene>
<dbReference type="SUPFAM" id="SSF55874">
    <property type="entry name" value="ATPase domain of HSP90 chaperone/DNA topoisomerase II/histidine kinase"/>
    <property type="match status" value="1"/>
</dbReference>
<dbReference type="OrthoDB" id="9804263at2"/>
<keyword evidence="4 16" id="KW-0808">Transferase</keyword>
<dbReference type="SMART" id="SM00065">
    <property type="entry name" value="GAF"/>
    <property type="match status" value="1"/>
</dbReference>
<feature type="domain" description="Histidine kinase" evidence="14">
    <location>
        <begin position="1055"/>
        <end position="1287"/>
    </location>
</feature>
<dbReference type="Pfam" id="PF00512">
    <property type="entry name" value="HisKA"/>
    <property type="match status" value="1"/>
</dbReference>
<evidence type="ECO:0000256" key="6">
    <source>
        <dbReference type="ARBA" id="ARBA00023012"/>
    </source>
</evidence>
<dbReference type="InterPro" id="IPR005467">
    <property type="entry name" value="His_kinase_dom"/>
</dbReference>
<evidence type="ECO:0000256" key="5">
    <source>
        <dbReference type="ARBA" id="ARBA00022777"/>
    </source>
</evidence>
<dbReference type="Gene3D" id="2.130.10.10">
    <property type="entry name" value="YVTN repeat-like/Quinoprotein amine dehydrogenase"/>
    <property type="match status" value="1"/>
</dbReference>
<keyword evidence="3 10" id="KW-0597">Phosphoprotein</keyword>
<feature type="domain" description="Response regulatory" evidence="15">
    <location>
        <begin position="1325"/>
        <end position="1438"/>
    </location>
</feature>
<evidence type="ECO:0000256" key="7">
    <source>
        <dbReference type="ARBA" id="ARBA00023015"/>
    </source>
</evidence>
<protein>
    <recommendedName>
        <fullName evidence="2">histidine kinase</fullName>
        <ecNumber evidence="2">2.7.13.3</ecNumber>
    </recommendedName>
</protein>
<dbReference type="GO" id="GO:0000155">
    <property type="term" value="F:phosphorelay sensor kinase activity"/>
    <property type="evidence" value="ECO:0007669"/>
    <property type="project" value="InterPro"/>
</dbReference>
<dbReference type="InterPro" id="IPR001789">
    <property type="entry name" value="Sig_transdc_resp-reg_receiver"/>
</dbReference>
<keyword evidence="6" id="KW-0902">Two-component regulatory system</keyword>
<dbReference type="GO" id="GO:0005886">
    <property type="term" value="C:plasma membrane"/>
    <property type="evidence" value="ECO:0007669"/>
    <property type="project" value="TreeGrafter"/>
</dbReference>
<dbReference type="RefSeq" id="WP_110169966.1">
    <property type="nucleotide sequence ID" value="NZ_CP015136.1"/>
</dbReference>
<dbReference type="SUPFAM" id="SSF63829">
    <property type="entry name" value="Calcium-dependent phosphotriesterase"/>
    <property type="match status" value="2"/>
</dbReference>
<evidence type="ECO:0000256" key="9">
    <source>
        <dbReference type="ARBA" id="ARBA00023163"/>
    </source>
</evidence>
<evidence type="ECO:0000313" key="16">
    <source>
        <dbReference type="EMBL" id="AMY08101.1"/>
    </source>
</evidence>
<dbReference type="STRING" id="1855912.LuPra_01289"/>
<keyword evidence="5 16" id="KW-0418">Kinase</keyword>
<sequence length="1521" mass="166023" precursor="true">MSSRVTLFFVIAVVLAASPASRALQSPSPAVPASAAPTPATPVASGAPTRRHPEEGLPFIRTYRPAEVGAAEQNWCVVQDANGVLYFGSAAGIATYDGVTWRLIEFGYSAVRALAIGPDGTIYAGTGNDFGYLAIDPAGKQAFVSLHAKVPADAREHADVWRIYVDGPRVHFVANRAIYTLEGGRIRVIKASTRFNRAGFVNGRLYVPVRESGLHVLEGGALRLLPGTKAIGNEVTLVILPFGDQRLLIGTRLDGFYLYDGTALTPFSTDFDDWLKRANLYRGFVLPDGTYALATLSAGLVLMDRAGHQRLALDETMGLPNNSVYYAMVDREGALWVTNRQGIARIDYASPASTFGVATGYKVATSFARHEGRLYSSLADGAQYLVPAQGDQPARFERITNVTRQCWSLARMPDSSGKPTALVLACSDGLYEVRGGAAIPIRAPADGTFSAAYLLHSRVDSTRIWVALSDGLASFRRVDGQWIDEGRVEGVTGDVRSLAEAPDGTLWGGTLLNGVHRLTFGTRPSPGSPRPTATATFFRSGTHGLDQGGVGVFGTREGIFFVVSAVSRQATVARFDAAASAFVRDEVLSSLPYDRFRNSFGLVDRPGGGLFANFGYGLAVLARRTDGTWAVDSTRFARLGRMPGFAMYVDDDDVAWIDAGEELIRFDLTRAAAPVPANDALVRRVTTGHGALLFGGVGTITAPRLPAATSSLRFEFAAPTFIDDKSTVYQTKLDGLEADWSEWSPEARRDVSMMVFGDYRFRVRARSATGHVAEAAPFAFTILAPWYRTWWAYGGYALLVGALLFGSSRLMRRRVVAKERARAQFAEARLRAEAAEQLAATESEGKKQVELLSEIGREITASLDIDTIFGKLYERVNQLADADVFGVGLYHPERHEIEYRLAIEDGMRYAPYTRDTSNRDQLPVWCIEHKAPIVINDMLAEHGKYLSRYDEQRRPLEDGSMSKAPQSVIYVPLLSKDRVLGVITIQSFEKGAYDDHHLNVLQSLASYAGVAIDNASAYRQLNEQEHEIRRLFEDAERARTAAEEADAAKSAFLSTVSHELRTPLTSVLGFAKIIKKRLEERIFPLVPTDDRKVAQTIKQVDDNLKVVVSEGERLTKLIDDVLDLAKIEAGKLEWHMGDVSIAEVIDHATNATSSLLDQKALRLVKDVGPDLPAITGDRDRLVQVVINLISNAVKFTDAGSVTCRAVRQGSDLIVSVVDTGMGIAPADQPKVFERFKQVGDTLTDKPKGTGLGLPICREIIEHHGGRVWVESALGQGSTFSFGLPLNAADAAGLPATGPVELAALIRQLRDQVAVTNPRTADRTPRILVVDDEANIRDLLTQEFTEAGYAVSTAVNGRDAIARVRAERPDLIVLDVMMPEMNGFDVAAVLKNDPVTMDIPIVILSIVQDRERGYRVGVDRYLTKPIDTDLLFREVGALIEQKKSHKRVLVVDEDSSTVKTLTDVLSTRGYSVVEARADDIVERAMALQPDIILLNAVASGTHAVRMLRFEKGLENVLFLVYQ</sequence>
<evidence type="ECO:0000256" key="1">
    <source>
        <dbReference type="ARBA" id="ARBA00000085"/>
    </source>
</evidence>
<feature type="domain" description="Response regulatory" evidence="15">
    <location>
        <begin position="1446"/>
        <end position="1521"/>
    </location>
</feature>
<dbReference type="Pfam" id="PF02518">
    <property type="entry name" value="HATPase_c"/>
    <property type="match status" value="1"/>
</dbReference>
<evidence type="ECO:0000259" key="15">
    <source>
        <dbReference type="PROSITE" id="PS50110"/>
    </source>
</evidence>
<reference evidence="17" key="2">
    <citation type="submission" date="2016-04" db="EMBL/GenBank/DDBJ databases">
        <title>First Complete Genome Sequence of a Subdivision 6 Acidobacterium.</title>
        <authorList>
            <person name="Huang S."/>
            <person name="Vieira S."/>
            <person name="Bunk B."/>
            <person name="Riedel T."/>
            <person name="Sproeer C."/>
            <person name="Overmann J."/>
        </authorList>
    </citation>
    <scope>NUCLEOTIDE SEQUENCE [LARGE SCALE GENOMIC DNA]</scope>
    <source>
        <strain evidence="17">DSM 100886 HEG_-6_39</strain>
    </source>
</reference>
<dbReference type="CDD" id="cd00082">
    <property type="entry name" value="HisKA"/>
    <property type="match status" value="1"/>
</dbReference>
<dbReference type="InterPro" id="IPR003661">
    <property type="entry name" value="HisK_dim/P_dom"/>
</dbReference>
<keyword evidence="13" id="KW-0732">Signal</keyword>
<evidence type="ECO:0000256" key="11">
    <source>
        <dbReference type="SAM" id="Coils"/>
    </source>
</evidence>
<dbReference type="Gene3D" id="1.10.287.130">
    <property type="match status" value="1"/>
</dbReference>
<evidence type="ECO:0000259" key="14">
    <source>
        <dbReference type="PROSITE" id="PS50109"/>
    </source>
</evidence>
<evidence type="ECO:0000256" key="12">
    <source>
        <dbReference type="SAM" id="MobiDB-lite"/>
    </source>
</evidence>
<dbReference type="InterPro" id="IPR036890">
    <property type="entry name" value="HATPase_C_sf"/>
</dbReference>
<comment type="catalytic activity">
    <reaction evidence="1">
        <text>ATP + protein L-histidine = ADP + protein N-phospho-L-histidine.</text>
        <dbReference type="EC" id="2.7.13.3"/>
    </reaction>
</comment>
<evidence type="ECO:0000256" key="3">
    <source>
        <dbReference type="ARBA" id="ARBA00022553"/>
    </source>
</evidence>
<feature type="coiled-coil region" evidence="11">
    <location>
        <begin position="1014"/>
        <end position="1048"/>
    </location>
</feature>